<sequence>MTTKAVNRVFRVTALVGNERKTFSMVVPAATSKKAAKQSVIARFGAHRVVSVK</sequence>
<keyword evidence="2" id="KW-1185">Reference proteome</keyword>
<dbReference type="Proteomes" id="UP001163082">
    <property type="component" value="Plasmid unnamed"/>
</dbReference>
<geneLocation type="plasmid" evidence="1 2">
    <name>unnamed</name>
</geneLocation>
<accession>A0ABY6JUG2</accession>
<dbReference type="RefSeq" id="WP_264431611.1">
    <property type="nucleotide sequence ID" value="NZ_CP080628.1"/>
</dbReference>
<keyword evidence="1" id="KW-0614">Plasmid</keyword>
<gene>
    <name evidence="1" type="ORF">K1Y77_17080</name>
</gene>
<organism evidence="1 2">
    <name type="scientific">Halomonas qaidamensis</name>
    <dbReference type="NCBI Taxonomy" id="2866211"/>
    <lineage>
        <taxon>Bacteria</taxon>
        <taxon>Pseudomonadati</taxon>
        <taxon>Pseudomonadota</taxon>
        <taxon>Gammaproteobacteria</taxon>
        <taxon>Oceanospirillales</taxon>
        <taxon>Halomonadaceae</taxon>
        <taxon>Halomonas</taxon>
    </lineage>
</organism>
<dbReference type="EMBL" id="CP080628">
    <property type="protein sequence ID" value="UYV20933.1"/>
    <property type="molecule type" value="Genomic_DNA"/>
</dbReference>
<proteinExistence type="predicted"/>
<evidence type="ECO:0008006" key="3">
    <source>
        <dbReference type="Google" id="ProtNLM"/>
    </source>
</evidence>
<evidence type="ECO:0000313" key="1">
    <source>
        <dbReference type="EMBL" id="UYV20933.1"/>
    </source>
</evidence>
<name>A0ABY6JUG2_9GAMM</name>
<protein>
    <recommendedName>
        <fullName evidence="3">50S ribosomal protein L23</fullName>
    </recommendedName>
</protein>
<evidence type="ECO:0000313" key="2">
    <source>
        <dbReference type="Proteomes" id="UP001163082"/>
    </source>
</evidence>
<reference evidence="1" key="1">
    <citation type="journal article" date="2022" name="Antonie Van Leeuwenhoek">
        <title>Whole genome sequencing of the halophilic Halomonas qaidamensis XH36, a novel species strain with high ectoine production.</title>
        <authorList>
            <person name="Zhang T."/>
            <person name="Cui T."/>
            <person name="Cao Y."/>
            <person name="Li Y."/>
            <person name="Li F."/>
            <person name="Zhu D."/>
            <person name="Xing J."/>
        </authorList>
    </citation>
    <scope>NUCLEOTIDE SEQUENCE</scope>
    <source>
        <strain evidence="1">XH36</strain>
    </source>
</reference>